<dbReference type="InterPro" id="IPR050546">
    <property type="entry name" value="Glycosyl_Hydrlase_16"/>
</dbReference>
<dbReference type="Gene3D" id="2.60.120.200">
    <property type="match status" value="1"/>
</dbReference>
<feature type="signal peptide" evidence="1">
    <location>
        <begin position="1"/>
        <end position="16"/>
    </location>
</feature>
<keyword evidence="4" id="KW-1185">Reference proteome</keyword>
<accession>A0A812LGT2</accession>
<feature type="domain" description="GH16" evidence="2">
    <location>
        <begin position="34"/>
        <end position="242"/>
    </location>
</feature>
<dbReference type="Proteomes" id="UP000601435">
    <property type="component" value="Unassembled WGS sequence"/>
</dbReference>
<dbReference type="GO" id="GO:0009251">
    <property type="term" value="P:glucan catabolic process"/>
    <property type="evidence" value="ECO:0007669"/>
    <property type="project" value="TreeGrafter"/>
</dbReference>
<protein>
    <recommendedName>
        <fullName evidence="2">GH16 domain-containing protein</fullName>
    </recommendedName>
</protein>
<dbReference type="SUPFAM" id="SSF49899">
    <property type="entry name" value="Concanavalin A-like lectins/glucanases"/>
    <property type="match status" value="1"/>
</dbReference>
<dbReference type="EMBL" id="CAJNJA010009254">
    <property type="protein sequence ID" value="CAE7244761.1"/>
    <property type="molecule type" value="Genomic_DNA"/>
</dbReference>
<name>A0A812LGT2_9DINO</name>
<evidence type="ECO:0000313" key="4">
    <source>
        <dbReference type="Proteomes" id="UP000601435"/>
    </source>
</evidence>
<dbReference type="AlphaFoldDB" id="A0A812LGT2"/>
<dbReference type="PANTHER" id="PTHR10963:SF24">
    <property type="entry name" value="GLYCOSIDASE C21B10.07-RELATED"/>
    <property type="match status" value="1"/>
</dbReference>
<evidence type="ECO:0000256" key="1">
    <source>
        <dbReference type="SAM" id="SignalP"/>
    </source>
</evidence>
<evidence type="ECO:0000259" key="2">
    <source>
        <dbReference type="PROSITE" id="PS51762"/>
    </source>
</evidence>
<evidence type="ECO:0000313" key="3">
    <source>
        <dbReference type="EMBL" id="CAE7244761.1"/>
    </source>
</evidence>
<dbReference type="OrthoDB" id="416054at2759"/>
<proteinExistence type="predicted"/>
<organism evidence="3 4">
    <name type="scientific">Symbiodinium necroappetens</name>
    <dbReference type="NCBI Taxonomy" id="1628268"/>
    <lineage>
        <taxon>Eukaryota</taxon>
        <taxon>Sar</taxon>
        <taxon>Alveolata</taxon>
        <taxon>Dinophyceae</taxon>
        <taxon>Suessiales</taxon>
        <taxon>Symbiodiniaceae</taxon>
        <taxon>Symbiodinium</taxon>
    </lineage>
</organism>
<dbReference type="InterPro" id="IPR000757">
    <property type="entry name" value="Beta-glucanase-like"/>
</dbReference>
<feature type="chain" id="PRO_5032781145" description="GH16 domain-containing protein" evidence="1">
    <location>
        <begin position="17"/>
        <end position="523"/>
    </location>
</feature>
<keyword evidence="1" id="KW-0732">Signal</keyword>
<dbReference type="PANTHER" id="PTHR10963">
    <property type="entry name" value="GLYCOSYL HYDROLASE-RELATED"/>
    <property type="match status" value="1"/>
</dbReference>
<dbReference type="InterPro" id="IPR013320">
    <property type="entry name" value="ConA-like_dom_sf"/>
</dbReference>
<gene>
    <name evidence="3" type="ORF">SNEC2469_LOCUS4693</name>
</gene>
<dbReference type="PROSITE" id="PS51762">
    <property type="entry name" value="GH16_2"/>
    <property type="match status" value="1"/>
</dbReference>
<sequence>MARLALPVLLLHASRAQIMRYTPVERLVGPDFFEHWNFYSGPDPTHGTVEFVTEMEAWNNKLLFASPSGVYMGVDNTTKLGSEGGRKAVRIESKKSYNGGMFVLTLKHVPTACGAWPAFWMFGDDAQHAWPRWGEYDILESIHVENYATTTLHTRASCDQREVNNGIDFVGQGWAAGSTGTNKAKNCWVKAPQEYDNQGCGQKLPAGSFGPDFNKNQGGTFVAEWDNVGRRSRARAAKSEAKKDELAAANLSETDSLAIGTIKELDSLMMVSDKVCTDFWTAWSSESASVAVLAEASGAVLVTLGSTLGNLQLHGNRIQSERRRPWPLHVKDLTSRVSALETLLGQVRTRVQTIGTNFDSMAKTQDSLLREIQKHLAAIGGVAKSYSSDTQLVIGVKNDNLEGIKECLKKIAAVTMTVRSQLAHAADDGPVQADERLDDWVKSWDEIQKCVLQADNSGTKIENLTDLVQGIHGRVQVMEATLKTTHQPYDAADIDSFDDGPCQRVVMVWMDGQAYQVPASMIK</sequence>
<comment type="caution">
    <text evidence="3">The sequence shown here is derived from an EMBL/GenBank/DDBJ whole genome shotgun (WGS) entry which is preliminary data.</text>
</comment>
<reference evidence="3" key="1">
    <citation type="submission" date="2021-02" db="EMBL/GenBank/DDBJ databases">
        <authorList>
            <person name="Dougan E. K."/>
            <person name="Rhodes N."/>
            <person name="Thang M."/>
            <person name="Chan C."/>
        </authorList>
    </citation>
    <scope>NUCLEOTIDE SEQUENCE</scope>
</reference>
<dbReference type="GO" id="GO:0004553">
    <property type="term" value="F:hydrolase activity, hydrolyzing O-glycosyl compounds"/>
    <property type="evidence" value="ECO:0007669"/>
    <property type="project" value="InterPro"/>
</dbReference>
<dbReference type="Pfam" id="PF26113">
    <property type="entry name" value="GH16_XgeA"/>
    <property type="match status" value="1"/>
</dbReference>